<dbReference type="GO" id="GO:0003676">
    <property type="term" value="F:nucleic acid binding"/>
    <property type="evidence" value="ECO:0007669"/>
    <property type="project" value="InterPro"/>
</dbReference>
<dbReference type="Proteomes" id="UP000507470">
    <property type="component" value="Unassembled WGS sequence"/>
</dbReference>
<dbReference type="OrthoDB" id="6112404at2759"/>
<dbReference type="Gene3D" id="3.30.70.270">
    <property type="match status" value="1"/>
</dbReference>
<dbReference type="PANTHER" id="PTHR19963:SF30">
    <property type="entry name" value="ENDONUCLEASE_EXONUCLEASE_PHOSPHATASE DOMAIN-CONTAINING PROTEIN"/>
    <property type="match status" value="1"/>
</dbReference>
<keyword evidence="1" id="KW-0479">Metal-binding</keyword>
<sequence>MNMMKRKDVLFNHMQTKHGVKKRSQKENHVQPPIKRKIREDVDHPSGVRQRNRKEKKVSIYNSSERWRGKIQLQPRNNKERYDLMLFFKEKQVDIVQILEDRLQDNNIKAEGLLDCTSDIVESFYGEVPDSIQIVNQIDNVKCPNHVIIMLEDSTNVCPIMDHKLLMVNGNICTGGIMKIEDDVHETKKTIANTYKMTEHNNDLVNYNDYMSEIVNTENISKVISGSSEDIGVTDLMEHTINTGNHPPVRKRPRQIPLDRIKDDEAEIQKMAKRDIKYCSRKEVRKQLPNLLHAANLKLNEKNCNFLKTEATFLGHIVSEIRVATDPNKIRSDLPVPKRVKNVPCVPVNAGGGSKVKETPVRSVITIGGSGGILHIYRVSSDTNPYLIQIYRDGEDKVNQRPQRLQGISGDFVYDQLSSEVTRSYRKLVKELKNRFGEINTTKIYISKFNNRRQYNEEYVQDFAAELKMLYDKGYPHRDKRTRQEDLLRTFLLGLQDENARMHVELNREPGSIEEAVYFTIHYQETCRYPDEDQYFTKGFNNRSRKPVRQIQQQNNNVPQNMDRKGCFNCDQVSHFYRQCPMPRKFRNSPNQTGSQRTNLPPPFQPRLNNSKYRPNPSFNQKAPDFKSKPDPLN</sequence>
<keyword evidence="5" id="KW-1185">Reference proteome</keyword>
<evidence type="ECO:0000259" key="3">
    <source>
        <dbReference type="PROSITE" id="PS50158"/>
    </source>
</evidence>
<dbReference type="InterPro" id="IPR043502">
    <property type="entry name" value="DNA/RNA_pol_sf"/>
</dbReference>
<dbReference type="InterPro" id="IPR043128">
    <property type="entry name" value="Rev_trsase/Diguanyl_cyclase"/>
</dbReference>
<dbReference type="AlphaFoldDB" id="A0A6J8DGG2"/>
<organism evidence="4 5">
    <name type="scientific">Mytilus coruscus</name>
    <name type="common">Sea mussel</name>
    <dbReference type="NCBI Taxonomy" id="42192"/>
    <lineage>
        <taxon>Eukaryota</taxon>
        <taxon>Metazoa</taxon>
        <taxon>Spiralia</taxon>
        <taxon>Lophotrochozoa</taxon>
        <taxon>Mollusca</taxon>
        <taxon>Bivalvia</taxon>
        <taxon>Autobranchia</taxon>
        <taxon>Pteriomorphia</taxon>
        <taxon>Mytilida</taxon>
        <taxon>Mytiloidea</taxon>
        <taxon>Mytilidae</taxon>
        <taxon>Mytilinae</taxon>
        <taxon>Mytilus</taxon>
    </lineage>
</organism>
<dbReference type="PROSITE" id="PS50158">
    <property type="entry name" value="ZF_CCHC"/>
    <property type="match status" value="1"/>
</dbReference>
<evidence type="ECO:0000256" key="2">
    <source>
        <dbReference type="SAM" id="MobiDB-lite"/>
    </source>
</evidence>
<dbReference type="InterPro" id="IPR036875">
    <property type="entry name" value="Znf_CCHC_sf"/>
</dbReference>
<feature type="region of interest" description="Disordered" evidence="2">
    <location>
        <begin position="37"/>
        <end position="56"/>
    </location>
</feature>
<dbReference type="SUPFAM" id="SSF57756">
    <property type="entry name" value="Retrovirus zinc finger-like domains"/>
    <property type="match status" value="1"/>
</dbReference>
<protein>
    <recommendedName>
        <fullName evidence="3">CCHC-type domain-containing protein</fullName>
    </recommendedName>
</protein>
<feature type="compositionally biased region" description="Polar residues" evidence="2">
    <location>
        <begin position="588"/>
        <end position="599"/>
    </location>
</feature>
<feature type="compositionally biased region" description="Polar residues" evidence="2">
    <location>
        <begin position="607"/>
        <end position="621"/>
    </location>
</feature>
<gene>
    <name evidence="4" type="ORF">MCOR_41187</name>
</gene>
<feature type="region of interest" description="Disordered" evidence="2">
    <location>
        <begin position="581"/>
        <end position="634"/>
    </location>
</feature>
<evidence type="ECO:0000313" key="5">
    <source>
        <dbReference type="Proteomes" id="UP000507470"/>
    </source>
</evidence>
<dbReference type="PANTHER" id="PTHR19963">
    <property type="entry name" value="CCHC-TYPE DOMAIN-CONTAINING PROTEIN"/>
    <property type="match status" value="1"/>
</dbReference>
<evidence type="ECO:0000313" key="4">
    <source>
        <dbReference type="EMBL" id="CAC5407738.1"/>
    </source>
</evidence>
<proteinExistence type="predicted"/>
<feature type="compositionally biased region" description="Basic and acidic residues" evidence="2">
    <location>
        <begin position="624"/>
        <end position="634"/>
    </location>
</feature>
<feature type="domain" description="CCHC-type" evidence="3">
    <location>
        <begin position="567"/>
        <end position="581"/>
    </location>
</feature>
<accession>A0A6J8DGG2</accession>
<dbReference type="EMBL" id="CACVKT020007423">
    <property type="protein sequence ID" value="CAC5407738.1"/>
    <property type="molecule type" value="Genomic_DNA"/>
</dbReference>
<dbReference type="InterPro" id="IPR001878">
    <property type="entry name" value="Znf_CCHC"/>
</dbReference>
<name>A0A6J8DGG2_MYTCO</name>
<dbReference type="GO" id="GO:0008270">
    <property type="term" value="F:zinc ion binding"/>
    <property type="evidence" value="ECO:0007669"/>
    <property type="project" value="UniProtKB-KW"/>
</dbReference>
<dbReference type="SUPFAM" id="SSF56672">
    <property type="entry name" value="DNA/RNA polymerases"/>
    <property type="match status" value="1"/>
</dbReference>
<evidence type="ECO:0000256" key="1">
    <source>
        <dbReference type="PROSITE-ProRule" id="PRU00047"/>
    </source>
</evidence>
<keyword evidence="1" id="KW-0863">Zinc-finger</keyword>
<reference evidence="4 5" key="1">
    <citation type="submission" date="2020-06" db="EMBL/GenBank/DDBJ databases">
        <authorList>
            <person name="Li R."/>
            <person name="Bekaert M."/>
        </authorList>
    </citation>
    <scope>NUCLEOTIDE SEQUENCE [LARGE SCALE GENOMIC DNA]</scope>
    <source>
        <strain evidence="5">wild</strain>
    </source>
</reference>
<keyword evidence="1" id="KW-0862">Zinc</keyword>